<accession>A0A6M1TQJ3</accession>
<dbReference type="InterPro" id="IPR001041">
    <property type="entry name" value="2Fe-2S_ferredoxin-type"/>
</dbReference>
<dbReference type="InterPro" id="IPR012675">
    <property type="entry name" value="Beta-grasp_dom_sf"/>
</dbReference>
<dbReference type="RefSeq" id="WP_165047934.1">
    <property type="nucleotide sequence ID" value="NZ_JAALFE010000004.1"/>
</dbReference>
<dbReference type="Gene3D" id="3.10.20.30">
    <property type="match status" value="1"/>
</dbReference>
<keyword evidence="9" id="KW-1185">Reference proteome</keyword>
<dbReference type="PANTHER" id="PTHR23426">
    <property type="entry name" value="FERREDOXIN/ADRENODOXIN"/>
    <property type="match status" value="1"/>
</dbReference>
<comment type="similarity">
    <text evidence="1">Belongs to the adrenodoxin/putidaredoxin family.</text>
</comment>
<dbReference type="CDD" id="cd00207">
    <property type="entry name" value="fer2"/>
    <property type="match status" value="1"/>
</dbReference>
<reference evidence="8 9" key="1">
    <citation type="submission" date="2020-02" db="EMBL/GenBank/DDBJ databases">
        <title>Rhodobacter translucens sp. nov., a novel bacterium isolated from activated sludge.</title>
        <authorList>
            <person name="Liu J."/>
        </authorList>
    </citation>
    <scope>NUCLEOTIDE SEQUENCE [LARGE SCALE GENOMIC DNA]</scope>
    <source>
        <strain evidence="8 9">HX-7-19</strain>
    </source>
</reference>
<dbReference type="SUPFAM" id="SSF54292">
    <property type="entry name" value="2Fe-2S ferredoxin-like"/>
    <property type="match status" value="1"/>
</dbReference>
<comment type="caution">
    <text evidence="8">The sequence shown here is derived from an EMBL/GenBank/DDBJ whole genome shotgun (WGS) entry which is preliminary data.</text>
</comment>
<dbReference type="InterPro" id="IPR018298">
    <property type="entry name" value="Adrenodoxin_Fe-S_BS"/>
</dbReference>
<dbReference type="PROSITE" id="PS00814">
    <property type="entry name" value="ADX"/>
    <property type="match status" value="1"/>
</dbReference>
<evidence type="ECO:0000256" key="6">
    <source>
        <dbReference type="ARBA" id="ARBA00034078"/>
    </source>
</evidence>
<evidence type="ECO:0000256" key="4">
    <source>
        <dbReference type="ARBA" id="ARBA00023004"/>
    </source>
</evidence>
<evidence type="ECO:0000256" key="2">
    <source>
        <dbReference type="ARBA" id="ARBA00022714"/>
    </source>
</evidence>
<dbReference type="GO" id="GO:0046872">
    <property type="term" value="F:metal ion binding"/>
    <property type="evidence" value="ECO:0007669"/>
    <property type="project" value="UniProtKB-KW"/>
</dbReference>
<keyword evidence="5" id="KW-0411">Iron-sulfur</keyword>
<evidence type="ECO:0000256" key="3">
    <source>
        <dbReference type="ARBA" id="ARBA00022723"/>
    </source>
</evidence>
<dbReference type="InterPro" id="IPR036010">
    <property type="entry name" value="2Fe-2S_ferredoxin-like_sf"/>
</dbReference>
<gene>
    <name evidence="8" type="ORF">G5V65_06130</name>
</gene>
<protein>
    <submittedName>
        <fullName evidence="8">2Fe-2S iron-sulfur cluster binding domain-containing protein</fullName>
    </submittedName>
</protein>
<dbReference type="Pfam" id="PF00111">
    <property type="entry name" value="Fer2"/>
    <property type="match status" value="1"/>
</dbReference>
<evidence type="ECO:0000256" key="5">
    <source>
        <dbReference type="ARBA" id="ARBA00023014"/>
    </source>
</evidence>
<dbReference type="GO" id="GO:0005829">
    <property type="term" value="C:cytosol"/>
    <property type="evidence" value="ECO:0007669"/>
    <property type="project" value="TreeGrafter"/>
</dbReference>
<name>A0A6M1TQJ3_9RHOB</name>
<comment type="cofactor">
    <cofactor evidence="6">
        <name>[2Fe-2S] cluster</name>
        <dbReference type="ChEBI" id="CHEBI:190135"/>
    </cofactor>
</comment>
<dbReference type="GO" id="GO:0051537">
    <property type="term" value="F:2 iron, 2 sulfur cluster binding"/>
    <property type="evidence" value="ECO:0007669"/>
    <property type="project" value="UniProtKB-KW"/>
</dbReference>
<dbReference type="AlphaFoldDB" id="A0A6M1TQJ3"/>
<evidence type="ECO:0000259" key="7">
    <source>
        <dbReference type="PROSITE" id="PS51085"/>
    </source>
</evidence>
<dbReference type="GO" id="GO:0140647">
    <property type="term" value="P:P450-containing electron transport chain"/>
    <property type="evidence" value="ECO:0007669"/>
    <property type="project" value="InterPro"/>
</dbReference>
<evidence type="ECO:0000313" key="9">
    <source>
        <dbReference type="Proteomes" id="UP000474758"/>
    </source>
</evidence>
<dbReference type="EMBL" id="JAALFE010000004">
    <property type="protein sequence ID" value="NGQ90468.1"/>
    <property type="molecule type" value="Genomic_DNA"/>
</dbReference>
<evidence type="ECO:0000313" key="8">
    <source>
        <dbReference type="EMBL" id="NGQ90468.1"/>
    </source>
</evidence>
<keyword evidence="2" id="KW-0001">2Fe-2S</keyword>
<proteinExistence type="inferred from homology"/>
<dbReference type="Proteomes" id="UP000474758">
    <property type="component" value="Unassembled WGS sequence"/>
</dbReference>
<keyword evidence="3" id="KW-0479">Metal-binding</keyword>
<evidence type="ECO:0000256" key="1">
    <source>
        <dbReference type="ARBA" id="ARBA00010914"/>
    </source>
</evidence>
<feature type="domain" description="2Fe-2S ferredoxin-type" evidence="7">
    <location>
        <begin position="1"/>
        <end position="104"/>
    </location>
</feature>
<organism evidence="8 9">
    <name type="scientific">Paragemmobacter kunshanensis</name>
    <dbReference type="NCBI Taxonomy" id="2583234"/>
    <lineage>
        <taxon>Bacteria</taxon>
        <taxon>Pseudomonadati</taxon>
        <taxon>Pseudomonadota</taxon>
        <taxon>Alphaproteobacteria</taxon>
        <taxon>Rhodobacterales</taxon>
        <taxon>Paracoccaceae</taxon>
        <taxon>Paragemmobacter</taxon>
    </lineage>
</organism>
<dbReference type="PANTHER" id="PTHR23426:SF65">
    <property type="entry name" value="FERREDOXIN-2, MITOCHONDRIAL"/>
    <property type="match status" value="1"/>
</dbReference>
<dbReference type="InterPro" id="IPR001055">
    <property type="entry name" value="Adrenodoxin-like"/>
</dbReference>
<sequence>MQATWKLPDGRAITLDVAEGMNLMQAAVARGIPGVVGECGGSLSCATCHVVVDPDWAARAGKPGVFEADMLDITEAERQPTSRLSCQITMTAALDGIVVQVPAV</sequence>
<dbReference type="PROSITE" id="PS51085">
    <property type="entry name" value="2FE2S_FER_2"/>
    <property type="match status" value="1"/>
</dbReference>
<keyword evidence="4" id="KW-0408">Iron</keyword>
<dbReference type="GO" id="GO:0009055">
    <property type="term" value="F:electron transfer activity"/>
    <property type="evidence" value="ECO:0007669"/>
    <property type="project" value="TreeGrafter"/>
</dbReference>
<dbReference type="PRINTS" id="PR00355">
    <property type="entry name" value="ADRENODOXIN"/>
</dbReference>